<sequence length="250" mass="28129">MNFIFDMDGTICFKGQPISKNILDCLLELQEAGHFIGFASARPYRDMLPVLDERFHDHLLIGANGAMAHYRGQPLYLNAIPAELAREIVAILDEFQAEYLIDDKLNYALKSHRPHPLLMSLDQNKLAECVDVTRIEAFVKIVVLACDRFKQLADILSRLDVTIHYHSAEGILDITSSNVNKMRGLEQTGLGLESFICLGNDMNDLPLFEKALHSVVIGEFAPLLRIAKEQIPVDDRVEQNIISKLKELSA</sequence>
<accession>A0A081P766</accession>
<protein>
    <submittedName>
        <fullName evidence="1">Hydrolase</fullName>
    </submittedName>
</protein>
<dbReference type="GO" id="GO:0000287">
    <property type="term" value="F:magnesium ion binding"/>
    <property type="evidence" value="ECO:0007669"/>
    <property type="project" value="TreeGrafter"/>
</dbReference>
<keyword evidence="1" id="KW-0378">Hydrolase</keyword>
<dbReference type="SUPFAM" id="SSF56784">
    <property type="entry name" value="HAD-like"/>
    <property type="match status" value="1"/>
</dbReference>
<dbReference type="RefSeq" id="WP_036679263.1">
    <property type="nucleotide sequence ID" value="NZ_JNVM01000006.1"/>
</dbReference>
<dbReference type="InterPro" id="IPR023214">
    <property type="entry name" value="HAD_sf"/>
</dbReference>
<dbReference type="Gene3D" id="3.30.1240.10">
    <property type="match status" value="1"/>
</dbReference>
<dbReference type="Gene3D" id="3.40.50.1000">
    <property type="entry name" value="HAD superfamily/HAD-like"/>
    <property type="match status" value="1"/>
</dbReference>
<dbReference type="InterPro" id="IPR036412">
    <property type="entry name" value="HAD-like_sf"/>
</dbReference>
<dbReference type="GO" id="GO:0005829">
    <property type="term" value="C:cytosol"/>
    <property type="evidence" value="ECO:0007669"/>
    <property type="project" value="TreeGrafter"/>
</dbReference>
<dbReference type="eggNOG" id="COG0561">
    <property type="taxonomic scope" value="Bacteria"/>
</dbReference>
<evidence type="ECO:0000313" key="1">
    <source>
        <dbReference type="EMBL" id="KEQ26539.1"/>
    </source>
</evidence>
<dbReference type="Pfam" id="PF08282">
    <property type="entry name" value="Hydrolase_3"/>
    <property type="match status" value="1"/>
</dbReference>
<reference evidence="1 2" key="1">
    <citation type="submission" date="2014-06" db="EMBL/GenBank/DDBJ databases">
        <title>Draft genome sequence of Paenibacillus sp. MSt1.</title>
        <authorList>
            <person name="Aw Y.K."/>
            <person name="Ong K.S."/>
            <person name="Gan H.M."/>
            <person name="Lee S.M."/>
        </authorList>
    </citation>
    <scope>NUCLEOTIDE SEQUENCE [LARGE SCALE GENOMIC DNA]</scope>
    <source>
        <strain evidence="1 2">MSt1</strain>
    </source>
</reference>
<proteinExistence type="predicted"/>
<organism evidence="1 2">
    <name type="scientific">Paenibacillus tyrfis</name>
    <dbReference type="NCBI Taxonomy" id="1501230"/>
    <lineage>
        <taxon>Bacteria</taxon>
        <taxon>Bacillati</taxon>
        <taxon>Bacillota</taxon>
        <taxon>Bacilli</taxon>
        <taxon>Bacillales</taxon>
        <taxon>Paenibacillaceae</taxon>
        <taxon>Paenibacillus</taxon>
    </lineage>
</organism>
<dbReference type="AlphaFoldDB" id="A0A081P766"/>
<name>A0A081P766_9BACL</name>
<dbReference type="OrthoDB" id="1650327at2"/>
<keyword evidence="2" id="KW-1185">Reference proteome</keyword>
<dbReference type="GO" id="GO:0016791">
    <property type="term" value="F:phosphatase activity"/>
    <property type="evidence" value="ECO:0007669"/>
    <property type="project" value="TreeGrafter"/>
</dbReference>
<dbReference type="PANTHER" id="PTHR10000">
    <property type="entry name" value="PHOSPHOSERINE PHOSPHATASE"/>
    <property type="match status" value="1"/>
</dbReference>
<dbReference type="NCBIfam" id="TIGR01484">
    <property type="entry name" value="HAD-SF-IIB"/>
    <property type="match status" value="1"/>
</dbReference>
<dbReference type="PANTHER" id="PTHR10000:SF53">
    <property type="entry name" value="5-AMINO-6-(5-PHOSPHO-D-RIBITYLAMINO)URACIL PHOSPHATASE YBJI-RELATED"/>
    <property type="match status" value="1"/>
</dbReference>
<comment type="caution">
    <text evidence="1">The sequence shown here is derived from an EMBL/GenBank/DDBJ whole genome shotgun (WGS) entry which is preliminary data.</text>
</comment>
<gene>
    <name evidence="1" type="ORF">ET33_32340</name>
</gene>
<dbReference type="Proteomes" id="UP000028123">
    <property type="component" value="Unassembled WGS sequence"/>
</dbReference>
<dbReference type="InterPro" id="IPR006379">
    <property type="entry name" value="HAD-SF_hydro_IIB"/>
</dbReference>
<dbReference type="EMBL" id="JNVM01000006">
    <property type="protein sequence ID" value="KEQ26539.1"/>
    <property type="molecule type" value="Genomic_DNA"/>
</dbReference>
<evidence type="ECO:0000313" key="2">
    <source>
        <dbReference type="Proteomes" id="UP000028123"/>
    </source>
</evidence>